<protein>
    <submittedName>
        <fullName evidence="1">Uncharacterized protein</fullName>
    </submittedName>
</protein>
<proteinExistence type="predicted"/>
<dbReference type="AlphaFoldDB" id="A0A0F9B1W9"/>
<accession>A0A0F9B1W9</accession>
<reference evidence="1" key="1">
    <citation type="journal article" date="2015" name="Nature">
        <title>Complex archaea that bridge the gap between prokaryotes and eukaryotes.</title>
        <authorList>
            <person name="Spang A."/>
            <person name="Saw J.H."/>
            <person name="Jorgensen S.L."/>
            <person name="Zaremba-Niedzwiedzka K."/>
            <person name="Martijn J."/>
            <person name="Lind A.E."/>
            <person name="van Eijk R."/>
            <person name="Schleper C."/>
            <person name="Guy L."/>
            <person name="Ettema T.J."/>
        </authorList>
    </citation>
    <scope>NUCLEOTIDE SEQUENCE</scope>
</reference>
<evidence type="ECO:0000313" key="1">
    <source>
        <dbReference type="EMBL" id="KKL07747.1"/>
    </source>
</evidence>
<organism evidence="1">
    <name type="scientific">marine sediment metagenome</name>
    <dbReference type="NCBI Taxonomy" id="412755"/>
    <lineage>
        <taxon>unclassified sequences</taxon>
        <taxon>metagenomes</taxon>
        <taxon>ecological metagenomes</taxon>
    </lineage>
</organism>
<sequence>IWNVKRLGNGDGEMGVALYNKKANDDGFVHPLGFTFRFQGTPGDEDFTVTIERADVKALEEAEEIGEPSTLVAIKRLLDEHPAGLTCKEIERKGICSVGVARTTIARNEGQFEHTAEGQIKRWRIVH</sequence>
<dbReference type="EMBL" id="LAZR01043162">
    <property type="protein sequence ID" value="KKL07747.1"/>
    <property type="molecule type" value="Genomic_DNA"/>
</dbReference>
<gene>
    <name evidence="1" type="ORF">LCGC14_2582940</name>
</gene>
<name>A0A0F9B1W9_9ZZZZ</name>
<comment type="caution">
    <text evidence="1">The sequence shown here is derived from an EMBL/GenBank/DDBJ whole genome shotgun (WGS) entry which is preliminary data.</text>
</comment>
<feature type="non-terminal residue" evidence="1">
    <location>
        <position position="1"/>
    </location>
</feature>